<dbReference type="InterPro" id="IPR050466">
    <property type="entry name" value="Carboxylest/Gibb_receptor"/>
</dbReference>
<protein>
    <submittedName>
        <fullName evidence="4">2-hydroxyisoflavanone dehydratase</fullName>
    </submittedName>
</protein>
<sequence>MGSNPTQITHDFPPFFRVHNTGRIERYLDHDFVPPSHDPQSGVVSRDVIISPENVSARIYIPKAAQDDRKLPLLIYIHGGAFSIQSAFSSLYHNYVNILASRSRSVVISIEYRLAPEHPSPACYDDSYAVVDWIGSHSRDGPGPDPWLNEHVDFNSVYLAGDSAGANIAHNMGRAWTQILGPNIDSPLFRSR</sequence>
<evidence type="ECO:0000313" key="4">
    <source>
        <dbReference type="EMBL" id="GFP87957.1"/>
    </source>
</evidence>
<comment type="caution">
    <text evidence="4">The sequence shown here is derived from an EMBL/GenBank/DDBJ whole genome shotgun (WGS) entry which is preliminary data.</text>
</comment>
<dbReference type="PANTHER" id="PTHR23024:SF479">
    <property type="entry name" value="CARBOXYLESTERASE 2-RELATED"/>
    <property type="match status" value="1"/>
</dbReference>
<dbReference type="PROSITE" id="PS01174">
    <property type="entry name" value="LIPASE_GDXG_SER"/>
    <property type="match status" value="1"/>
</dbReference>
<dbReference type="InterPro" id="IPR013094">
    <property type="entry name" value="AB_hydrolase_3"/>
</dbReference>
<keyword evidence="5" id="KW-1185">Reference proteome</keyword>
<dbReference type="InterPro" id="IPR033140">
    <property type="entry name" value="Lipase_GDXG_put_SER_AS"/>
</dbReference>
<dbReference type="GO" id="GO:0016787">
    <property type="term" value="F:hydrolase activity"/>
    <property type="evidence" value="ECO:0007669"/>
    <property type="project" value="InterPro"/>
</dbReference>
<feature type="domain" description="Alpha/beta hydrolase fold-3" evidence="3">
    <location>
        <begin position="74"/>
        <end position="176"/>
    </location>
</feature>
<gene>
    <name evidence="4" type="ORF">PHJA_000939400</name>
</gene>
<dbReference type="EMBL" id="BMAC01000158">
    <property type="protein sequence ID" value="GFP87957.1"/>
    <property type="molecule type" value="Genomic_DNA"/>
</dbReference>
<dbReference type="OrthoDB" id="408631at2759"/>
<dbReference type="Pfam" id="PF07859">
    <property type="entry name" value="Abhydrolase_3"/>
    <property type="match status" value="1"/>
</dbReference>
<name>A0A830BKJ3_9LAMI</name>
<evidence type="ECO:0000256" key="2">
    <source>
        <dbReference type="PROSITE-ProRule" id="PRU10038"/>
    </source>
</evidence>
<dbReference type="InterPro" id="IPR029058">
    <property type="entry name" value="AB_hydrolase_fold"/>
</dbReference>
<dbReference type="Proteomes" id="UP000653305">
    <property type="component" value="Unassembled WGS sequence"/>
</dbReference>
<feature type="active site" evidence="2">
    <location>
        <position position="163"/>
    </location>
</feature>
<evidence type="ECO:0000313" key="5">
    <source>
        <dbReference type="Proteomes" id="UP000653305"/>
    </source>
</evidence>
<dbReference type="Gene3D" id="3.40.50.1820">
    <property type="entry name" value="alpha/beta hydrolase"/>
    <property type="match status" value="1"/>
</dbReference>
<dbReference type="AlphaFoldDB" id="A0A830BKJ3"/>
<accession>A0A830BKJ3</accession>
<organism evidence="4 5">
    <name type="scientific">Phtheirospermum japonicum</name>
    <dbReference type="NCBI Taxonomy" id="374723"/>
    <lineage>
        <taxon>Eukaryota</taxon>
        <taxon>Viridiplantae</taxon>
        <taxon>Streptophyta</taxon>
        <taxon>Embryophyta</taxon>
        <taxon>Tracheophyta</taxon>
        <taxon>Spermatophyta</taxon>
        <taxon>Magnoliopsida</taxon>
        <taxon>eudicotyledons</taxon>
        <taxon>Gunneridae</taxon>
        <taxon>Pentapetalae</taxon>
        <taxon>asterids</taxon>
        <taxon>lamiids</taxon>
        <taxon>Lamiales</taxon>
        <taxon>Orobanchaceae</taxon>
        <taxon>Orobanchaceae incertae sedis</taxon>
        <taxon>Phtheirospermum</taxon>
    </lineage>
</organism>
<proteinExistence type="inferred from homology"/>
<evidence type="ECO:0000256" key="1">
    <source>
        <dbReference type="ARBA" id="ARBA00010515"/>
    </source>
</evidence>
<reference evidence="4" key="1">
    <citation type="submission" date="2020-07" db="EMBL/GenBank/DDBJ databases">
        <title>Ethylene signaling mediates host invasion by parasitic plants.</title>
        <authorList>
            <person name="Yoshida S."/>
        </authorList>
    </citation>
    <scope>NUCLEOTIDE SEQUENCE</scope>
    <source>
        <strain evidence="4">Okayama</strain>
    </source>
</reference>
<evidence type="ECO:0000259" key="3">
    <source>
        <dbReference type="Pfam" id="PF07859"/>
    </source>
</evidence>
<dbReference type="SUPFAM" id="SSF53474">
    <property type="entry name" value="alpha/beta-Hydrolases"/>
    <property type="match status" value="1"/>
</dbReference>
<comment type="similarity">
    <text evidence="1">Belongs to the 'GDXG' lipolytic enzyme family.</text>
</comment>
<dbReference type="PANTHER" id="PTHR23024">
    <property type="entry name" value="ARYLACETAMIDE DEACETYLASE"/>
    <property type="match status" value="1"/>
</dbReference>